<dbReference type="AlphaFoldDB" id="A0A927B2J6"/>
<dbReference type="Pfam" id="PF07715">
    <property type="entry name" value="Plug"/>
    <property type="match status" value="1"/>
</dbReference>
<keyword evidence="5" id="KW-0645">Protease</keyword>
<evidence type="ECO:0000259" key="3">
    <source>
        <dbReference type="Pfam" id="PF07715"/>
    </source>
</evidence>
<dbReference type="InterPro" id="IPR037066">
    <property type="entry name" value="Plug_dom_sf"/>
</dbReference>
<protein>
    <submittedName>
        <fullName evidence="5">Carboxypeptidase-like regulatory domain-containing protein</fullName>
    </submittedName>
</protein>
<organism evidence="5 6">
    <name type="scientific">Spirosoma validum</name>
    <dbReference type="NCBI Taxonomy" id="2771355"/>
    <lineage>
        <taxon>Bacteria</taxon>
        <taxon>Pseudomonadati</taxon>
        <taxon>Bacteroidota</taxon>
        <taxon>Cytophagia</taxon>
        <taxon>Cytophagales</taxon>
        <taxon>Cytophagaceae</taxon>
        <taxon>Spirosoma</taxon>
    </lineage>
</organism>
<dbReference type="EMBL" id="JACXAA010000005">
    <property type="protein sequence ID" value="MBD2754230.1"/>
    <property type="molecule type" value="Genomic_DNA"/>
</dbReference>
<dbReference type="Proteomes" id="UP000653797">
    <property type="component" value="Unassembled WGS sequence"/>
</dbReference>
<dbReference type="InterPro" id="IPR008969">
    <property type="entry name" value="CarboxyPept-like_regulatory"/>
</dbReference>
<gene>
    <name evidence="5" type="ORF">IC230_15080</name>
</gene>
<proteinExistence type="predicted"/>
<feature type="region of interest" description="Disordered" evidence="2">
    <location>
        <begin position="306"/>
        <end position="336"/>
    </location>
</feature>
<evidence type="ECO:0000313" key="6">
    <source>
        <dbReference type="Proteomes" id="UP000653797"/>
    </source>
</evidence>
<dbReference type="Pfam" id="PF20434">
    <property type="entry name" value="BD-FAE"/>
    <property type="match status" value="1"/>
</dbReference>
<evidence type="ECO:0000259" key="4">
    <source>
        <dbReference type="Pfam" id="PF20434"/>
    </source>
</evidence>
<feature type="domain" description="BD-FAE-like" evidence="4">
    <location>
        <begin position="75"/>
        <end position="187"/>
    </location>
</feature>
<keyword evidence="6" id="KW-1185">Reference proteome</keyword>
<dbReference type="InterPro" id="IPR029058">
    <property type="entry name" value="AB_hydrolase_fold"/>
</dbReference>
<dbReference type="SUPFAM" id="SSF49464">
    <property type="entry name" value="Carboxypeptidase regulatory domain-like"/>
    <property type="match status" value="1"/>
</dbReference>
<sequence>MNRFLFFIFLGLLSYRIAFGQAVSQLYAGKAPGSENWTWNEVVLTDSLTKERIIYDVTTPTLTAFLPSPDVALGTAIVICPGGGWNTLLLDKEGIDIAKQLRDKGIAAFVLTYRLVHSAGSSLTDRRAEVSQTDLAISLPMAIADGRKAIEYVRQRASVLGIQQDRIGLMGLSTGGALALAVGQSYTEASRPDFLVSIYPYPGAVVTKNVPADAPPLFIYSAKDSSLQSAAQFAQLYTNWLAAGKSVEFHLYANKRNDFPVQQGFPADGWMEQLKNWMNAQGYLTKQSVSLPSLSVRKDSAVTVVQRTDSPQIGETKPAQNEVTRKSLPPAQPKEERISIRKTPLTNSGLLLHLSGVVRDSATGRPLAGVAIVIDYRKNITGTNTNEQGHYAIDLPTGDHILIARLVGYTPVRKAFRLTDDLTVNIKMVTVESQLEEVVVTTKGFDQTVRQPLLGVNQLNVNALKKLPAALGEVDLLRGLQMLPGVSSVGEASNGVNIRGGTTDQNLILLDDTPIFNPTHMFGLFSVFLPDVLNTVDLYKGNVPARFGGRAASVLDVTLRNPNLDKFSLSGGVSVVSNKLTADIPIVKGKFGIVVAGRGAFNDFLLPIVSDRLANIKAKFGDAVLKAFWRIDNRNTLTATGYFSKDLFQTDLLANLPNVNGVSTRYDHQTVNVMARWFRTLSSRVNLQTTGVYVHYVPRILSPELSGNLVTLRSSVLQRQIKSNLNFQLTNQKLEIGISGTHYRIEPGSLLPGQSDSVNPVTTPTENALELALHGDYERSLGDKLAVSVGLRYSQFLSLGPALIRRYASGETRDDFSVIDSTRYGNGQIIQQYGGPEPRLGIRYTLGQNSSLKFGYNLMRQYLQVVTNTTTPLPTSRWKTSDINIKPQVSQLVTAGYFLNFKDNIYELTVEGYWRLTEHIIDYRPGADFLLQPYPETQLLQGRSKAYGIETMISKKKGELTGWINYTYARTLNQVYEGSTIEQSVNNGAWYRANYDRPHTVNANMTIDVDRHNSFGFTFAYSTGRPYSAPTGYVTIDGAQYPYYGVRNNERLPDYHRFDFTWNIYNPGMRNRRWEGRWAFTIYNLYGQKNAYSIFFKTENGKTNAYKLQIFAAPIVSLAYNFIFK</sequence>
<feature type="domain" description="TonB-dependent receptor plug" evidence="3">
    <location>
        <begin position="474"/>
        <end position="552"/>
    </location>
</feature>
<keyword evidence="1" id="KW-0378">Hydrolase</keyword>
<dbReference type="SUPFAM" id="SSF53474">
    <property type="entry name" value="alpha/beta-Hydrolases"/>
    <property type="match status" value="1"/>
</dbReference>
<dbReference type="InterPro" id="IPR012910">
    <property type="entry name" value="Plug_dom"/>
</dbReference>
<comment type="caution">
    <text evidence="5">The sequence shown here is derived from an EMBL/GenBank/DDBJ whole genome shotgun (WGS) entry which is preliminary data.</text>
</comment>
<evidence type="ECO:0000313" key="5">
    <source>
        <dbReference type="EMBL" id="MBD2754230.1"/>
    </source>
</evidence>
<evidence type="ECO:0000256" key="2">
    <source>
        <dbReference type="SAM" id="MobiDB-lite"/>
    </source>
</evidence>
<dbReference type="InterPro" id="IPR049492">
    <property type="entry name" value="BD-FAE-like_dom"/>
</dbReference>
<evidence type="ECO:0000256" key="1">
    <source>
        <dbReference type="ARBA" id="ARBA00022801"/>
    </source>
</evidence>
<dbReference type="InterPro" id="IPR050300">
    <property type="entry name" value="GDXG_lipolytic_enzyme"/>
</dbReference>
<dbReference type="RefSeq" id="WP_191039871.1">
    <property type="nucleotide sequence ID" value="NZ_JACXAA010000005.1"/>
</dbReference>
<keyword evidence="5" id="KW-0121">Carboxypeptidase</keyword>
<name>A0A927B2J6_9BACT</name>
<reference evidence="5" key="1">
    <citation type="submission" date="2020-09" db="EMBL/GenBank/DDBJ databases">
        <authorList>
            <person name="Kim M.K."/>
        </authorList>
    </citation>
    <scope>NUCLEOTIDE SEQUENCE</scope>
    <source>
        <strain evidence="5">BT704</strain>
    </source>
</reference>
<dbReference type="Gene3D" id="2.60.40.1120">
    <property type="entry name" value="Carboxypeptidase-like, regulatory domain"/>
    <property type="match status" value="1"/>
</dbReference>
<dbReference type="Gene3D" id="3.40.50.1820">
    <property type="entry name" value="alpha/beta hydrolase"/>
    <property type="match status" value="1"/>
</dbReference>
<dbReference type="SUPFAM" id="SSF56935">
    <property type="entry name" value="Porins"/>
    <property type="match status" value="1"/>
</dbReference>
<dbReference type="Gene3D" id="2.170.130.10">
    <property type="entry name" value="TonB-dependent receptor, plug domain"/>
    <property type="match status" value="1"/>
</dbReference>
<dbReference type="GO" id="GO:0004180">
    <property type="term" value="F:carboxypeptidase activity"/>
    <property type="evidence" value="ECO:0007669"/>
    <property type="project" value="UniProtKB-KW"/>
</dbReference>
<dbReference type="Pfam" id="PF13715">
    <property type="entry name" value="CarbopepD_reg_2"/>
    <property type="match status" value="1"/>
</dbReference>
<dbReference type="PANTHER" id="PTHR48081:SF6">
    <property type="entry name" value="PEPTIDASE S9 PROLYL OLIGOPEPTIDASE CATALYTIC DOMAIN-CONTAINING PROTEIN"/>
    <property type="match status" value="1"/>
</dbReference>
<dbReference type="PANTHER" id="PTHR48081">
    <property type="entry name" value="AB HYDROLASE SUPERFAMILY PROTEIN C4A8.06C"/>
    <property type="match status" value="1"/>
</dbReference>
<accession>A0A927B2J6</accession>
<feature type="compositionally biased region" description="Polar residues" evidence="2">
    <location>
        <begin position="306"/>
        <end position="322"/>
    </location>
</feature>